<protein>
    <recommendedName>
        <fullName evidence="1">THAP4-like heme-binding domain-containing protein</fullName>
    </recommendedName>
</protein>
<feature type="domain" description="THAP4-like heme-binding" evidence="1">
    <location>
        <begin position="44"/>
        <end position="193"/>
    </location>
</feature>
<dbReference type="AlphaFoldDB" id="A0A5M4B2A6"/>
<keyword evidence="3" id="KW-1185">Reference proteome</keyword>
<comment type="caution">
    <text evidence="2">The sequence shown here is derived from an EMBL/GenBank/DDBJ whole genome shotgun (WGS) entry which is preliminary data.</text>
</comment>
<evidence type="ECO:0000313" key="3">
    <source>
        <dbReference type="Proteomes" id="UP000391834"/>
    </source>
</evidence>
<reference evidence="2 3" key="1">
    <citation type="submission" date="2019-10" db="EMBL/GenBank/DDBJ databases">
        <title>Prolixibacter strains distinguished by the presence of nitrate reductase genes were adept at nitrate-dependent anaerobic corrosion of metallic iron and carbon steel.</title>
        <authorList>
            <person name="Iino T."/>
            <person name="Shono N."/>
            <person name="Ito K."/>
            <person name="Nakamura R."/>
            <person name="Sueoka K."/>
            <person name="Harayama S."/>
            <person name="Ohkuma M."/>
        </authorList>
    </citation>
    <scope>NUCLEOTIDE SEQUENCE [LARGE SCALE GENOMIC DNA]</scope>
    <source>
        <strain evidence="2 3">JCM 13498</strain>
    </source>
</reference>
<gene>
    <name evidence="2" type="ORF">PbJCM13498_30770</name>
</gene>
<dbReference type="InterPro" id="IPR014878">
    <property type="entry name" value="THAP4-like_heme-bd"/>
</dbReference>
<dbReference type="EMBL" id="BLAX01000001">
    <property type="protein sequence ID" value="GET34214.1"/>
    <property type="molecule type" value="Genomic_DNA"/>
</dbReference>
<organism evidence="2 3">
    <name type="scientific">Prolixibacter bellariivorans</name>
    <dbReference type="NCBI Taxonomy" id="314319"/>
    <lineage>
        <taxon>Bacteria</taxon>
        <taxon>Pseudomonadati</taxon>
        <taxon>Bacteroidota</taxon>
        <taxon>Bacteroidia</taxon>
        <taxon>Marinilabiliales</taxon>
        <taxon>Prolixibacteraceae</taxon>
        <taxon>Prolixibacter</taxon>
    </lineage>
</organism>
<proteinExistence type="predicted"/>
<evidence type="ECO:0000259" key="1">
    <source>
        <dbReference type="Pfam" id="PF08768"/>
    </source>
</evidence>
<name>A0A5M4B2A6_9BACT</name>
<sequence>MQVHRQIKFVENEFQMSILNKRNIVLLFCLLTFSGMAYGQTNPLERLNFLIGDWSGTGKGYNDATSKVEISFYYIMQGKFIGMDAESRFAPAGKNEKGQFHQEKGFFSYDEDRKLIIYRQFSNDGYVNQYYLNDTISTARTLVFDTENTENFVPKGKARWIIQKEGEHQLSISFNVAFPKQEFVNFGSQQLTKNR</sequence>
<evidence type="ECO:0000313" key="2">
    <source>
        <dbReference type="EMBL" id="GET34214.1"/>
    </source>
</evidence>
<dbReference type="Gene3D" id="2.40.128.20">
    <property type="match status" value="1"/>
</dbReference>
<dbReference type="OrthoDB" id="1117424at2"/>
<dbReference type="Pfam" id="PF08768">
    <property type="entry name" value="THAP4_heme-bd"/>
    <property type="match status" value="1"/>
</dbReference>
<dbReference type="Proteomes" id="UP000391834">
    <property type="component" value="Unassembled WGS sequence"/>
</dbReference>
<dbReference type="SUPFAM" id="SSF50814">
    <property type="entry name" value="Lipocalins"/>
    <property type="match status" value="1"/>
</dbReference>
<dbReference type="InterPro" id="IPR012674">
    <property type="entry name" value="Calycin"/>
</dbReference>
<accession>A0A5M4B2A6</accession>